<dbReference type="AlphaFoldDB" id="A0AA88LF52"/>
<dbReference type="EMBL" id="JAVRJZ010000008">
    <property type="protein sequence ID" value="KAK2719295.1"/>
    <property type="molecule type" value="Genomic_DNA"/>
</dbReference>
<organism evidence="2 3">
    <name type="scientific">Artemia franciscana</name>
    <name type="common">Brine shrimp</name>
    <name type="synonym">Artemia sanfranciscana</name>
    <dbReference type="NCBI Taxonomy" id="6661"/>
    <lineage>
        <taxon>Eukaryota</taxon>
        <taxon>Metazoa</taxon>
        <taxon>Ecdysozoa</taxon>
        <taxon>Arthropoda</taxon>
        <taxon>Crustacea</taxon>
        <taxon>Branchiopoda</taxon>
        <taxon>Anostraca</taxon>
        <taxon>Artemiidae</taxon>
        <taxon>Artemia</taxon>
    </lineage>
</organism>
<comment type="caution">
    <text evidence="2">The sequence shown here is derived from an EMBL/GenBank/DDBJ whole genome shotgun (WGS) entry which is preliminary data.</text>
</comment>
<name>A0AA88LF52_ARTSF</name>
<protein>
    <recommendedName>
        <fullName evidence="1">PEP5/VPS11 N-terminal domain-containing protein</fullName>
    </recommendedName>
</protein>
<evidence type="ECO:0000313" key="3">
    <source>
        <dbReference type="Proteomes" id="UP001187531"/>
    </source>
</evidence>
<feature type="domain" description="PEP5/VPS11 N-terminal" evidence="1">
    <location>
        <begin position="4"/>
        <end position="71"/>
    </location>
</feature>
<evidence type="ECO:0000313" key="2">
    <source>
        <dbReference type="EMBL" id="KAK2719295.1"/>
    </source>
</evidence>
<dbReference type="Proteomes" id="UP001187531">
    <property type="component" value="Unassembled WGS sequence"/>
</dbReference>
<proteinExistence type="predicted"/>
<keyword evidence="3" id="KW-1185">Reference proteome</keyword>
<feature type="non-terminal residue" evidence="2">
    <location>
        <position position="1"/>
    </location>
</feature>
<evidence type="ECO:0000259" key="1">
    <source>
        <dbReference type="Pfam" id="PF23341"/>
    </source>
</evidence>
<gene>
    <name evidence="2" type="ORF">QYM36_004942</name>
</gene>
<dbReference type="Pfam" id="PF23341">
    <property type="entry name" value="PEP5_VPS11_N"/>
    <property type="match status" value="1"/>
</dbReference>
<accession>A0AA88LF52</accession>
<reference evidence="2" key="1">
    <citation type="submission" date="2023-07" db="EMBL/GenBank/DDBJ databases">
        <title>Chromosome-level genome assembly of Artemia franciscana.</title>
        <authorList>
            <person name="Jo E."/>
        </authorList>
    </citation>
    <scope>NUCLEOTIDE SEQUENCE</scope>
    <source>
        <tissue evidence="2">Whole body</tissue>
    </source>
</reference>
<sequence>DLCDLIGWDKGCNVLADLRNETMLFIARNDAICSFTGGPESRGTCYAFDGEKKLIKWYRGYLVVVVKEQQSHGVPV</sequence>
<dbReference type="InterPro" id="IPR057307">
    <property type="entry name" value="PEP5_VPS11_N"/>
</dbReference>
<feature type="non-terminal residue" evidence="2">
    <location>
        <position position="76"/>
    </location>
</feature>